<evidence type="ECO:0000259" key="4">
    <source>
        <dbReference type="Pfam" id="PF00108"/>
    </source>
</evidence>
<dbReference type="Proteomes" id="UP001385951">
    <property type="component" value="Unassembled WGS sequence"/>
</dbReference>
<evidence type="ECO:0000256" key="3">
    <source>
        <dbReference type="SAM" id="MobiDB-lite"/>
    </source>
</evidence>
<keyword evidence="1" id="KW-0276">Fatty acid metabolism</keyword>
<sequence length="133" mass="14340">MERVKQLVSHLTPGSSKGLSALERKSPDDVVITMAIRSPLCKAKKGGFKDTRADELLTEMFKQSIARSSIDPGLVGDISVGVVLASGPTYEARAAALAAGFPEHVPIQTINRFCSSGLDGSYRYLKQDQSWTN</sequence>
<dbReference type="GO" id="GO:0010124">
    <property type="term" value="P:phenylacetate catabolic process"/>
    <property type="evidence" value="ECO:0007669"/>
    <property type="project" value="TreeGrafter"/>
</dbReference>
<evidence type="ECO:0000256" key="2">
    <source>
        <dbReference type="ARBA" id="ARBA00023098"/>
    </source>
</evidence>
<comment type="caution">
    <text evidence="5">The sequence shown here is derived from an EMBL/GenBank/DDBJ whole genome shotgun (WGS) entry which is preliminary data.</text>
</comment>
<gene>
    <name evidence="5" type="ORF">QCA50_002504</name>
</gene>
<dbReference type="InterPro" id="IPR020616">
    <property type="entry name" value="Thiolase_N"/>
</dbReference>
<dbReference type="Gene3D" id="3.40.47.10">
    <property type="match status" value="1"/>
</dbReference>
<dbReference type="InterPro" id="IPR050215">
    <property type="entry name" value="Thiolase-like_sf_Thiolase"/>
</dbReference>
<evidence type="ECO:0000313" key="5">
    <source>
        <dbReference type="EMBL" id="KAK7695314.1"/>
    </source>
</evidence>
<feature type="region of interest" description="Disordered" evidence="3">
    <location>
        <begin position="1"/>
        <end position="22"/>
    </location>
</feature>
<name>A0AAW0GVP4_9APHY</name>
<protein>
    <recommendedName>
        <fullName evidence="4">Thiolase N-terminal domain-containing protein</fullName>
    </recommendedName>
</protein>
<keyword evidence="2" id="KW-0443">Lipid metabolism</keyword>
<dbReference type="AlphaFoldDB" id="A0AAW0GVP4"/>
<keyword evidence="6" id="KW-1185">Reference proteome</keyword>
<dbReference type="PANTHER" id="PTHR43853">
    <property type="entry name" value="3-KETOACYL-COA THIOLASE, PEROXISOMAL"/>
    <property type="match status" value="1"/>
</dbReference>
<dbReference type="InterPro" id="IPR016039">
    <property type="entry name" value="Thiolase-like"/>
</dbReference>
<evidence type="ECO:0000313" key="6">
    <source>
        <dbReference type="Proteomes" id="UP001385951"/>
    </source>
</evidence>
<dbReference type="Pfam" id="PF00108">
    <property type="entry name" value="Thiolase_N"/>
    <property type="match status" value="1"/>
</dbReference>
<accession>A0AAW0GVP4</accession>
<evidence type="ECO:0000256" key="1">
    <source>
        <dbReference type="ARBA" id="ARBA00022832"/>
    </source>
</evidence>
<dbReference type="GO" id="GO:0006635">
    <property type="term" value="P:fatty acid beta-oxidation"/>
    <property type="evidence" value="ECO:0007669"/>
    <property type="project" value="TreeGrafter"/>
</dbReference>
<reference evidence="5 6" key="1">
    <citation type="submission" date="2022-09" db="EMBL/GenBank/DDBJ databases">
        <authorList>
            <person name="Palmer J.M."/>
        </authorList>
    </citation>
    <scope>NUCLEOTIDE SEQUENCE [LARGE SCALE GENOMIC DNA]</scope>
    <source>
        <strain evidence="5 6">DSM 7382</strain>
    </source>
</reference>
<dbReference type="GO" id="GO:0003988">
    <property type="term" value="F:acetyl-CoA C-acyltransferase activity"/>
    <property type="evidence" value="ECO:0007669"/>
    <property type="project" value="TreeGrafter"/>
</dbReference>
<proteinExistence type="predicted"/>
<feature type="domain" description="Thiolase N-terminal" evidence="4">
    <location>
        <begin position="30"/>
        <end position="121"/>
    </location>
</feature>
<dbReference type="GO" id="GO:0005777">
    <property type="term" value="C:peroxisome"/>
    <property type="evidence" value="ECO:0007669"/>
    <property type="project" value="TreeGrafter"/>
</dbReference>
<dbReference type="EMBL" id="JASBNA010000002">
    <property type="protein sequence ID" value="KAK7695314.1"/>
    <property type="molecule type" value="Genomic_DNA"/>
</dbReference>
<dbReference type="SUPFAM" id="SSF53901">
    <property type="entry name" value="Thiolase-like"/>
    <property type="match status" value="1"/>
</dbReference>
<organism evidence="5 6">
    <name type="scientific">Cerrena zonata</name>
    <dbReference type="NCBI Taxonomy" id="2478898"/>
    <lineage>
        <taxon>Eukaryota</taxon>
        <taxon>Fungi</taxon>
        <taxon>Dikarya</taxon>
        <taxon>Basidiomycota</taxon>
        <taxon>Agaricomycotina</taxon>
        <taxon>Agaricomycetes</taxon>
        <taxon>Polyporales</taxon>
        <taxon>Cerrenaceae</taxon>
        <taxon>Cerrena</taxon>
    </lineage>
</organism>
<dbReference type="PANTHER" id="PTHR43853:SF8">
    <property type="entry name" value="3-KETOACYL-COA THIOLASE, PEROXISOMAL"/>
    <property type="match status" value="1"/>
</dbReference>